<dbReference type="PANTHER" id="PTHR30111">
    <property type="entry name" value="33 KDA CHAPERONIN"/>
    <property type="match status" value="1"/>
</dbReference>
<dbReference type="GO" id="GO:0005737">
    <property type="term" value="C:cytoplasm"/>
    <property type="evidence" value="ECO:0007669"/>
    <property type="project" value="InterPro"/>
</dbReference>
<reference evidence="6" key="1">
    <citation type="submission" date="2018-05" db="EMBL/GenBank/DDBJ databases">
        <authorList>
            <person name="Lanie J.A."/>
            <person name="Ng W.-L."/>
            <person name="Kazmierczak K.M."/>
            <person name="Andrzejewski T.M."/>
            <person name="Davidsen T.M."/>
            <person name="Wayne K.J."/>
            <person name="Tettelin H."/>
            <person name="Glass J.I."/>
            <person name="Rusch D."/>
            <person name="Podicherti R."/>
            <person name="Tsui H.-C.T."/>
            <person name="Winkler M.E."/>
        </authorList>
    </citation>
    <scope>NUCLEOTIDE SEQUENCE</scope>
</reference>
<evidence type="ECO:0000256" key="1">
    <source>
        <dbReference type="ARBA" id="ARBA00022490"/>
    </source>
</evidence>
<dbReference type="InterPro" id="IPR000397">
    <property type="entry name" value="Heat_shock_Hsp33"/>
</dbReference>
<protein>
    <submittedName>
        <fullName evidence="6">Uncharacterized protein</fullName>
    </submittedName>
</protein>
<keyword evidence="2" id="KW-0862">Zinc</keyword>
<name>A0A382ITY7_9ZZZZ</name>
<sequence>MLCLLKQGEYFGFYLDSEEPYFRLKIELTAGGAIRAMMLPEDFQEYPETVSGTLRLNKYSAKLKSPYQSVLEIQNQPLEKLSDQILLYSYQMTGSVVVSESSDQSILVLKLPGHGSLEEDDSQENVMEIQPDQKIIFHEMLSRGETSSEALKEIFINNGFDLLAQREVFFRCNCSRKRMIQNLHLYQQNDPDPLFDENQTSLNVTCEYCKKEYQITAEDLIQNPHVIN</sequence>
<gene>
    <name evidence="6" type="ORF">METZ01_LOCUS255912</name>
</gene>
<dbReference type="GO" id="GO:0051082">
    <property type="term" value="F:unfolded protein binding"/>
    <property type="evidence" value="ECO:0007669"/>
    <property type="project" value="InterPro"/>
</dbReference>
<keyword evidence="5" id="KW-0676">Redox-active center</keyword>
<dbReference type="Gene3D" id="3.55.30.10">
    <property type="entry name" value="Hsp33 domain"/>
    <property type="match status" value="1"/>
</dbReference>
<dbReference type="EMBL" id="UINC01069576">
    <property type="protein sequence ID" value="SVC03058.1"/>
    <property type="molecule type" value="Genomic_DNA"/>
</dbReference>
<dbReference type="Pfam" id="PF01430">
    <property type="entry name" value="HSP33"/>
    <property type="match status" value="1"/>
</dbReference>
<dbReference type="InterPro" id="IPR016153">
    <property type="entry name" value="Heat_shock_Hsp33_N"/>
</dbReference>
<dbReference type="PANTHER" id="PTHR30111:SF1">
    <property type="entry name" value="33 KDA CHAPERONIN"/>
    <property type="match status" value="1"/>
</dbReference>
<evidence type="ECO:0000256" key="2">
    <source>
        <dbReference type="ARBA" id="ARBA00022833"/>
    </source>
</evidence>
<accession>A0A382ITY7</accession>
<evidence type="ECO:0000313" key="6">
    <source>
        <dbReference type="EMBL" id="SVC03058.1"/>
    </source>
</evidence>
<keyword evidence="3" id="KW-1015">Disulfide bond</keyword>
<proteinExistence type="predicted"/>
<dbReference type="Gene3D" id="3.90.1280.10">
    <property type="entry name" value="HSP33 redox switch-like"/>
    <property type="match status" value="1"/>
</dbReference>
<evidence type="ECO:0000256" key="5">
    <source>
        <dbReference type="ARBA" id="ARBA00023284"/>
    </source>
</evidence>
<keyword evidence="4" id="KW-0143">Chaperone</keyword>
<evidence type="ECO:0000256" key="4">
    <source>
        <dbReference type="ARBA" id="ARBA00023186"/>
    </source>
</evidence>
<organism evidence="6">
    <name type="scientific">marine metagenome</name>
    <dbReference type="NCBI Taxonomy" id="408172"/>
    <lineage>
        <taxon>unclassified sequences</taxon>
        <taxon>metagenomes</taxon>
        <taxon>ecological metagenomes</taxon>
    </lineage>
</organism>
<dbReference type="SUPFAM" id="SSF118352">
    <property type="entry name" value="HSP33 redox switch-like"/>
    <property type="match status" value="1"/>
</dbReference>
<dbReference type="GO" id="GO:0044183">
    <property type="term" value="F:protein folding chaperone"/>
    <property type="evidence" value="ECO:0007669"/>
    <property type="project" value="TreeGrafter"/>
</dbReference>
<dbReference type="GO" id="GO:0042026">
    <property type="term" value="P:protein refolding"/>
    <property type="evidence" value="ECO:0007669"/>
    <property type="project" value="TreeGrafter"/>
</dbReference>
<dbReference type="InterPro" id="IPR016154">
    <property type="entry name" value="Heat_shock_Hsp33_C"/>
</dbReference>
<dbReference type="AlphaFoldDB" id="A0A382ITY7"/>
<dbReference type="SUPFAM" id="SSF64397">
    <property type="entry name" value="Hsp33 domain"/>
    <property type="match status" value="1"/>
</dbReference>
<evidence type="ECO:0000256" key="3">
    <source>
        <dbReference type="ARBA" id="ARBA00023157"/>
    </source>
</evidence>
<keyword evidence="1" id="KW-0963">Cytoplasm</keyword>